<feature type="region of interest" description="Disordered" evidence="1">
    <location>
        <begin position="38"/>
        <end position="60"/>
    </location>
</feature>
<reference evidence="2" key="2">
    <citation type="journal article" date="2015" name="Data Brief">
        <title>Shoot transcriptome of the giant reed, Arundo donax.</title>
        <authorList>
            <person name="Barrero R.A."/>
            <person name="Guerrero F.D."/>
            <person name="Moolhuijzen P."/>
            <person name="Goolsby J.A."/>
            <person name="Tidwell J."/>
            <person name="Bellgard S.E."/>
            <person name="Bellgard M.I."/>
        </authorList>
    </citation>
    <scope>NUCLEOTIDE SEQUENCE</scope>
    <source>
        <tissue evidence="2">Shoot tissue taken approximately 20 cm above the soil surface</tissue>
    </source>
</reference>
<evidence type="ECO:0000256" key="1">
    <source>
        <dbReference type="SAM" id="MobiDB-lite"/>
    </source>
</evidence>
<sequence length="60" mass="6722">MGWQQPCHVCFTTSNVSFCTTRWRPLFVLLGNLQSQAVSQGPANSLTFVDSTPLRDQSYV</sequence>
<dbReference type="AlphaFoldDB" id="A0A0A9GF51"/>
<dbReference type="EMBL" id="GBRH01176720">
    <property type="protein sequence ID" value="JAE21176.1"/>
    <property type="molecule type" value="Transcribed_RNA"/>
</dbReference>
<accession>A0A0A9GF51</accession>
<name>A0A0A9GF51_ARUDO</name>
<reference evidence="2" key="1">
    <citation type="submission" date="2014-09" db="EMBL/GenBank/DDBJ databases">
        <authorList>
            <person name="Magalhaes I.L.F."/>
            <person name="Oliveira U."/>
            <person name="Santos F.R."/>
            <person name="Vidigal T.H.D.A."/>
            <person name="Brescovit A.D."/>
            <person name="Santos A.J."/>
        </authorList>
    </citation>
    <scope>NUCLEOTIDE SEQUENCE</scope>
    <source>
        <tissue evidence="2">Shoot tissue taken approximately 20 cm above the soil surface</tissue>
    </source>
</reference>
<proteinExistence type="predicted"/>
<organism evidence="2">
    <name type="scientific">Arundo donax</name>
    <name type="common">Giant reed</name>
    <name type="synonym">Donax arundinaceus</name>
    <dbReference type="NCBI Taxonomy" id="35708"/>
    <lineage>
        <taxon>Eukaryota</taxon>
        <taxon>Viridiplantae</taxon>
        <taxon>Streptophyta</taxon>
        <taxon>Embryophyta</taxon>
        <taxon>Tracheophyta</taxon>
        <taxon>Spermatophyta</taxon>
        <taxon>Magnoliopsida</taxon>
        <taxon>Liliopsida</taxon>
        <taxon>Poales</taxon>
        <taxon>Poaceae</taxon>
        <taxon>PACMAD clade</taxon>
        <taxon>Arundinoideae</taxon>
        <taxon>Arundineae</taxon>
        <taxon>Arundo</taxon>
    </lineage>
</organism>
<evidence type="ECO:0000313" key="2">
    <source>
        <dbReference type="EMBL" id="JAE21176.1"/>
    </source>
</evidence>
<feature type="compositionally biased region" description="Polar residues" evidence="1">
    <location>
        <begin position="38"/>
        <end position="50"/>
    </location>
</feature>
<protein>
    <submittedName>
        <fullName evidence="2">Uncharacterized protein</fullName>
    </submittedName>
</protein>